<evidence type="ECO:0000313" key="4">
    <source>
        <dbReference type="Proteomes" id="UP000241507"/>
    </source>
</evidence>
<proteinExistence type="predicted"/>
<name>A0A2R3ZAA7_9FLAO</name>
<dbReference type="PANTHER" id="PTHR46889:SF4">
    <property type="entry name" value="TRANSPOSASE INSO FOR INSERTION SEQUENCE ELEMENT IS911B-RELATED"/>
    <property type="match status" value="1"/>
</dbReference>
<feature type="region of interest" description="Disordered" evidence="1">
    <location>
        <begin position="275"/>
        <end position="294"/>
    </location>
</feature>
<evidence type="ECO:0000256" key="1">
    <source>
        <dbReference type="SAM" id="MobiDB-lite"/>
    </source>
</evidence>
<evidence type="ECO:0000259" key="2">
    <source>
        <dbReference type="PROSITE" id="PS50994"/>
    </source>
</evidence>
<keyword evidence="4" id="KW-1185">Reference proteome</keyword>
<reference evidence="4" key="1">
    <citation type="submission" date="2018-03" db="EMBL/GenBank/DDBJ databases">
        <title>Gramella fulva sp. nov., isolated from a dry surface of tidal flat.</title>
        <authorList>
            <person name="Hwang S.H."/>
            <person name="Hwang W.M."/>
            <person name="Kang K."/>
            <person name="Ahn T.-Y."/>
        </authorList>
    </citation>
    <scope>NUCLEOTIDE SEQUENCE [LARGE SCALE GENOMIC DNA]</scope>
    <source>
        <strain evidence="4">SH35</strain>
    </source>
</reference>
<dbReference type="RefSeq" id="WP_107013871.1">
    <property type="nucleotide sequence ID" value="NZ_CP028136.1"/>
</dbReference>
<dbReference type="OrthoDB" id="9815231at2"/>
<dbReference type="GO" id="GO:0015074">
    <property type="term" value="P:DNA integration"/>
    <property type="evidence" value="ECO:0007669"/>
    <property type="project" value="InterPro"/>
</dbReference>
<dbReference type="Pfam" id="PF13276">
    <property type="entry name" value="HTH_21"/>
    <property type="match status" value="1"/>
</dbReference>
<dbReference type="Pfam" id="PF00665">
    <property type="entry name" value="rve"/>
    <property type="match status" value="1"/>
</dbReference>
<dbReference type="KEGG" id="grs:C7S20_18630"/>
<dbReference type="InterPro" id="IPR036397">
    <property type="entry name" value="RNaseH_sf"/>
</dbReference>
<sequence length="294" mass="34811">MSDRRSLISSRQKRMSIRKQCQLLSVNRSSLYYRPKEEKPENLKIMRIMDEHAIKHPAEGVKSMVFMLGLRGYHVNPKRVRRLLRKMGHRTIYPKKNLSKLGQAKYIRPYLLHKMPIDRANQVWSIDITYIPMKKGFMYCTAIIDVYSRKIMGWGISNSLETKWCLQVLEDAIKRHGKPEIINTDQGSQFTSAAWTLTLEEEGIKISMDGKGRAIDNRWIERFWRTLKYKYIYLNPPENGLELYEGIRDYIEYYNHQKIHHTFKEIPGQRYQESINKTKNSNPKSLTKKTPVLV</sequence>
<dbReference type="InterPro" id="IPR050900">
    <property type="entry name" value="Transposase_IS3/IS150/IS904"/>
</dbReference>
<dbReference type="InterPro" id="IPR048020">
    <property type="entry name" value="Transpos_IS3"/>
</dbReference>
<protein>
    <recommendedName>
        <fullName evidence="2">Integrase catalytic domain-containing protein</fullName>
    </recommendedName>
</protein>
<dbReference type="Proteomes" id="UP000241507">
    <property type="component" value="Chromosome"/>
</dbReference>
<dbReference type="PANTHER" id="PTHR46889">
    <property type="entry name" value="TRANSPOSASE INSF FOR INSERTION SEQUENCE IS3B-RELATED"/>
    <property type="match status" value="1"/>
</dbReference>
<dbReference type="PROSITE" id="PS50994">
    <property type="entry name" value="INTEGRASE"/>
    <property type="match status" value="1"/>
</dbReference>
<organism evidence="3 4">
    <name type="scientific">Christiangramia fulva</name>
    <dbReference type="NCBI Taxonomy" id="2126553"/>
    <lineage>
        <taxon>Bacteria</taxon>
        <taxon>Pseudomonadati</taxon>
        <taxon>Bacteroidota</taxon>
        <taxon>Flavobacteriia</taxon>
        <taxon>Flavobacteriales</taxon>
        <taxon>Flavobacteriaceae</taxon>
        <taxon>Christiangramia</taxon>
    </lineage>
</organism>
<dbReference type="InterPro" id="IPR012337">
    <property type="entry name" value="RNaseH-like_sf"/>
</dbReference>
<dbReference type="NCBIfam" id="NF033516">
    <property type="entry name" value="transpos_IS3"/>
    <property type="match status" value="1"/>
</dbReference>
<evidence type="ECO:0000313" key="3">
    <source>
        <dbReference type="EMBL" id="AVR47102.1"/>
    </source>
</evidence>
<dbReference type="InterPro" id="IPR025948">
    <property type="entry name" value="HTH-like_dom"/>
</dbReference>
<feature type="domain" description="Integrase catalytic" evidence="2">
    <location>
        <begin position="112"/>
        <end position="275"/>
    </location>
</feature>
<dbReference type="AlphaFoldDB" id="A0A2R3ZAA7"/>
<accession>A0A2R3ZAA7</accession>
<dbReference type="GO" id="GO:0003676">
    <property type="term" value="F:nucleic acid binding"/>
    <property type="evidence" value="ECO:0007669"/>
    <property type="project" value="InterPro"/>
</dbReference>
<gene>
    <name evidence="3" type="ORF">C7S20_18630</name>
</gene>
<dbReference type="InterPro" id="IPR001584">
    <property type="entry name" value="Integrase_cat-core"/>
</dbReference>
<dbReference type="EMBL" id="CP028136">
    <property type="protein sequence ID" value="AVR47102.1"/>
    <property type="molecule type" value="Genomic_DNA"/>
</dbReference>
<dbReference type="SUPFAM" id="SSF53098">
    <property type="entry name" value="Ribonuclease H-like"/>
    <property type="match status" value="1"/>
</dbReference>
<dbReference type="Gene3D" id="3.30.420.10">
    <property type="entry name" value="Ribonuclease H-like superfamily/Ribonuclease H"/>
    <property type="match status" value="1"/>
</dbReference>
<feature type="compositionally biased region" description="Polar residues" evidence="1">
    <location>
        <begin position="275"/>
        <end position="285"/>
    </location>
</feature>